<sequence>MLQFKRPRRPNGLKQRSKEQLQALGLPNNNGWPDFKDKFWQDLKPHFMKAQHQKCGYCEIQVSAHGDVEHYRPKSELQELVAEGTELANSRKLKGRKIPAITEKGYWWLAYEWENYLLSCAICNQKYKSALFPIAPKRKARNHGVFKAEDPKKTDVRKEKPLLINPFEKDLDPYEHFEFLRSGVIKARNNDPRGKETIRVCGLRRISLSRQRGPRAVQIWDDSLDFLLAEDDSNEQRRLATGLYFSGHEINLYAGMVRIIFKQITFLEWSDLKNLIDQKGWMPIVEERVKFATQFQE</sequence>
<protein>
    <recommendedName>
        <fullName evidence="3">HNH endonuclease</fullName>
    </recommendedName>
</protein>
<dbReference type="EMBL" id="RBCJ01000003">
    <property type="protein sequence ID" value="RKN79784.1"/>
    <property type="molecule type" value="Genomic_DNA"/>
</dbReference>
<evidence type="ECO:0000313" key="1">
    <source>
        <dbReference type="EMBL" id="RKN79784.1"/>
    </source>
</evidence>
<dbReference type="OrthoDB" id="5918473at2"/>
<evidence type="ECO:0000313" key="2">
    <source>
        <dbReference type="Proteomes" id="UP000276603"/>
    </source>
</evidence>
<name>A0A3B0C6D1_9FLAO</name>
<keyword evidence="2" id="KW-1185">Reference proteome</keyword>
<reference evidence="1 2" key="1">
    <citation type="submission" date="2018-10" db="EMBL/GenBank/DDBJ databases">
        <title>Ulvibacterium marinum gen. nov., sp. nov., a novel marine bacterium of the family Flavobacteriaceae, isolated from a culture of the green alga Ulva prolifera.</title>
        <authorList>
            <person name="Zhang Z."/>
        </authorList>
    </citation>
    <scope>NUCLEOTIDE SEQUENCE [LARGE SCALE GENOMIC DNA]</scope>
    <source>
        <strain evidence="1 2">CCMM003</strain>
    </source>
</reference>
<evidence type="ECO:0008006" key="3">
    <source>
        <dbReference type="Google" id="ProtNLM"/>
    </source>
</evidence>
<dbReference type="RefSeq" id="WP_120712592.1">
    <property type="nucleotide sequence ID" value="NZ_RBCJ01000003.1"/>
</dbReference>
<comment type="caution">
    <text evidence="1">The sequence shown here is derived from an EMBL/GenBank/DDBJ whole genome shotgun (WGS) entry which is preliminary data.</text>
</comment>
<proteinExistence type="predicted"/>
<dbReference type="Proteomes" id="UP000276603">
    <property type="component" value="Unassembled WGS sequence"/>
</dbReference>
<organism evidence="1 2">
    <name type="scientific">Ulvibacterium marinum</name>
    <dbReference type="NCBI Taxonomy" id="2419782"/>
    <lineage>
        <taxon>Bacteria</taxon>
        <taxon>Pseudomonadati</taxon>
        <taxon>Bacteroidota</taxon>
        <taxon>Flavobacteriia</taxon>
        <taxon>Flavobacteriales</taxon>
        <taxon>Flavobacteriaceae</taxon>
        <taxon>Ulvibacterium</taxon>
    </lineage>
</organism>
<gene>
    <name evidence="1" type="ORF">D7Z94_16010</name>
</gene>
<dbReference type="AlphaFoldDB" id="A0A3B0C6D1"/>
<accession>A0A3B0C6D1</accession>